<name>A0A1G1WRD7_9BACT</name>
<dbReference type="PANTHER" id="PTHR34322">
    <property type="entry name" value="TRANSPOSASE, Y1_TNP DOMAIN-CONTAINING"/>
    <property type="match status" value="1"/>
</dbReference>
<dbReference type="Proteomes" id="UP000177821">
    <property type="component" value="Unassembled WGS sequence"/>
</dbReference>
<comment type="caution">
    <text evidence="2">The sequence shown here is derived from an EMBL/GenBank/DDBJ whole genome shotgun (WGS) entry which is preliminary data.</text>
</comment>
<feature type="domain" description="Transposase IS200-like" evidence="1">
    <location>
        <begin position="9"/>
        <end position="145"/>
    </location>
</feature>
<dbReference type="Gene3D" id="3.30.70.1290">
    <property type="entry name" value="Transposase IS200-like"/>
    <property type="match status" value="1"/>
</dbReference>
<evidence type="ECO:0000259" key="1">
    <source>
        <dbReference type="SMART" id="SM01321"/>
    </source>
</evidence>
<accession>A0A1G1WRD7</accession>
<organism evidence="2 3">
    <name type="scientific">Candidatus Woykebacteria bacterium RIFCSPHIGHO2_02_FULL_43_16b</name>
    <dbReference type="NCBI Taxonomy" id="1802601"/>
    <lineage>
        <taxon>Bacteria</taxon>
        <taxon>Candidatus Woykeibacteriota</taxon>
    </lineage>
</organism>
<evidence type="ECO:0000313" key="2">
    <source>
        <dbReference type="EMBL" id="OGY30131.1"/>
    </source>
</evidence>
<gene>
    <name evidence="2" type="ORF">A3J50_04220</name>
</gene>
<dbReference type="AlphaFoldDB" id="A0A1G1WRD7"/>
<dbReference type="Pfam" id="PF01797">
    <property type="entry name" value="Y1_Tnp"/>
    <property type="match status" value="1"/>
</dbReference>
<dbReference type="GO" id="GO:0004803">
    <property type="term" value="F:transposase activity"/>
    <property type="evidence" value="ECO:0007669"/>
    <property type="project" value="InterPro"/>
</dbReference>
<dbReference type="SUPFAM" id="SSF143422">
    <property type="entry name" value="Transposase IS200-like"/>
    <property type="match status" value="1"/>
</dbReference>
<protein>
    <recommendedName>
        <fullName evidence="1">Transposase IS200-like domain-containing protein</fullName>
    </recommendedName>
</protein>
<proteinExistence type="predicted"/>
<dbReference type="PANTHER" id="PTHR34322:SF2">
    <property type="entry name" value="TRANSPOSASE IS200-LIKE DOMAIN-CONTAINING PROTEIN"/>
    <property type="match status" value="1"/>
</dbReference>
<dbReference type="InterPro" id="IPR002686">
    <property type="entry name" value="Transposase_17"/>
</dbReference>
<sequence length="213" mass="25373">MPYRKVPFVNGGYYHIFNRGINRQETFLSPRDYKHFLETVFYYSIKNPKPKFSQYSETQLFPINRQKKIVDVLCYCLMPNHFHLLVRQVEEGGVSELMRKSIHSYTKYRNTRLNILGGVFQPIFKAVRVESDEQLLHLSRYIHLNPIVSLLARDLNYYPWSSYSYYATKENNLDIKTDEILGFFKSPTEYDTFLRDHTGYTRTLESITHSILE</sequence>
<dbReference type="EMBL" id="MHCX01000007">
    <property type="protein sequence ID" value="OGY30131.1"/>
    <property type="molecule type" value="Genomic_DNA"/>
</dbReference>
<dbReference type="GO" id="GO:0006313">
    <property type="term" value="P:DNA transposition"/>
    <property type="evidence" value="ECO:0007669"/>
    <property type="project" value="InterPro"/>
</dbReference>
<dbReference type="GO" id="GO:0003677">
    <property type="term" value="F:DNA binding"/>
    <property type="evidence" value="ECO:0007669"/>
    <property type="project" value="InterPro"/>
</dbReference>
<reference evidence="2 3" key="1">
    <citation type="journal article" date="2016" name="Nat. Commun.">
        <title>Thousands of microbial genomes shed light on interconnected biogeochemical processes in an aquifer system.</title>
        <authorList>
            <person name="Anantharaman K."/>
            <person name="Brown C.T."/>
            <person name="Hug L.A."/>
            <person name="Sharon I."/>
            <person name="Castelle C.J."/>
            <person name="Probst A.J."/>
            <person name="Thomas B.C."/>
            <person name="Singh A."/>
            <person name="Wilkins M.J."/>
            <person name="Karaoz U."/>
            <person name="Brodie E.L."/>
            <person name="Williams K.H."/>
            <person name="Hubbard S.S."/>
            <person name="Banfield J.F."/>
        </authorList>
    </citation>
    <scope>NUCLEOTIDE SEQUENCE [LARGE SCALE GENOMIC DNA]</scope>
</reference>
<dbReference type="InterPro" id="IPR036515">
    <property type="entry name" value="Transposase_17_sf"/>
</dbReference>
<evidence type="ECO:0000313" key="3">
    <source>
        <dbReference type="Proteomes" id="UP000177821"/>
    </source>
</evidence>
<dbReference type="SMART" id="SM01321">
    <property type="entry name" value="Y1_Tnp"/>
    <property type="match status" value="1"/>
</dbReference>